<reference evidence="1 2" key="1">
    <citation type="journal article" date="2023" name="ACS Omega">
        <title>Identification of the Neoaspergillic Acid Biosynthesis Gene Cluster by Establishing an In Vitro CRISPR-Ribonucleoprotein Genetic System in Aspergillus melleus.</title>
        <authorList>
            <person name="Yuan B."/>
            <person name="Grau M.F."/>
            <person name="Murata R.M."/>
            <person name="Torok T."/>
            <person name="Venkateswaran K."/>
            <person name="Stajich J.E."/>
            <person name="Wang C.C.C."/>
        </authorList>
    </citation>
    <scope>NUCLEOTIDE SEQUENCE [LARGE SCALE GENOMIC DNA]</scope>
    <source>
        <strain evidence="1 2">IMV 1140</strain>
    </source>
</reference>
<protein>
    <submittedName>
        <fullName evidence="1">Uncharacterized protein</fullName>
    </submittedName>
</protein>
<name>A0ACC3BA28_9EURO</name>
<gene>
    <name evidence="1" type="ORF">N8T08_001964</name>
</gene>
<evidence type="ECO:0000313" key="2">
    <source>
        <dbReference type="Proteomes" id="UP001177260"/>
    </source>
</evidence>
<dbReference type="EMBL" id="JAOPJF010000013">
    <property type="protein sequence ID" value="KAK1147225.1"/>
    <property type="molecule type" value="Genomic_DNA"/>
</dbReference>
<dbReference type="Proteomes" id="UP001177260">
    <property type="component" value="Unassembled WGS sequence"/>
</dbReference>
<proteinExistence type="predicted"/>
<keyword evidence="2" id="KW-1185">Reference proteome</keyword>
<sequence>MPPVGTGNTSAATAAAAWPPMPIGLALGICFGAPPYLLLVVLVGYWLRLLIKRQHQPIPLAPYVAPTFADHLDLARLPRTHD</sequence>
<accession>A0ACC3BA28</accession>
<evidence type="ECO:0000313" key="1">
    <source>
        <dbReference type="EMBL" id="KAK1147225.1"/>
    </source>
</evidence>
<comment type="caution">
    <text evidence="1">The sequence shown here is derived from an EMBL/GenBank/DDBJ whole genome shotgun (WGS) entry which is preliminary data.</text>
</comment>
<organism evidence="1 2">
    <name type="scientific">Aspergillus melleus</name>
    <dbReference type="NCBI Taxonomy" id="138277"/>
    <lineage>
        <taxon>Eukaryota</taxon>
        <taxon>Fungi</taxon>
        <taxon>Dikarya</taxon>
        <taxon>Ascomycota</taxon>
        <taxon>Pezizomycotina</taxon>
        <taxon>Eurotiomycetes</taxon>
        <taxon>Eurotiomycetidae</taxon>
        <taxon>Eurotiales</taxon>
        <taxon>Aspergillaceae</taxon>
        <taxon>Aspergillus</taxon>
        <taxon>Aspergillus subgen. Circumdati</taxon>
    </lineage>
</organism>